<dbReference type="Gene3D" id="3.30.450.20">
    <property type="entry name" value="PAS domain"/>
    <property type="match status" value="2"/>
</dbReference>
<dbReference type="EC" id="2.7.13.3" evidence="2"/>
<accession>A0AAC8TFM6</accession>
<dbReference type="SUPFAM" id="SSF55785">
    <property type="entry name" value="PYP-like sensor domain (PAS domain)"/>
    <property type="match status" value="2"/>
</dbReference>
<evidence type="ECO:0000256" key="2">
    <source>
        <dbReference type="ARBA" id="ARBA00012438"/>
    </source>
</evidence>
<sequence length="514" mass="56470">MPENRVTGEAVLNRGNALPPPGLPYRELFLHLAEHSPDAVFTKDLQGRYTFINSAGACFLGHEVEEILGHKDDELVPPEEAQATMEFDRQVLLAGRVLHSEMSERMAGAQREWFSTKGVLRSEDGQLIGLFGIARDLSTQLRGEEAQRRNEALFRLAVGGSLDAFFILRGETEGMRVLHLNTHAESLLGCRAREAEGHLLSEFPHAAFIAPPAACDAFWSTGKPQDEEVVQELPGAGRRWFRRELRAVGDCLAVTVRDVTQQRESEARLRLNERMASIGMLAAGVAHEINNPLAFVSSNLGFIQSELRQLEQPEDVRSELLEAVAEAREGAERMRLIVQSLQSLSRGDPVSSHPVDLHEVLETSIHLVRGKVCSRAQLIRDYGELPQVQGNAVQLAQVFVNLLVNAAQAMPQRGGEIRLRTRVHDGARVVVEVRDTGCGISPENLERIFEPFFTTKPAGEGTGLGLPISHEIIRALGGELSVESTVGEGTTFRVLLPTAADSFTEAPEPESLMS</sequence>
<dbReference type="Gene3D" id="1.10.287.130">
    <property type="match status" value="1"/>
</dbReference>
<dbReference type="GO" id="GO:0000155">
    <property type="term" value="F:phosphorelay sensor kinase activity"/>
    <property type="evidence" value="ECO:0007669"/>
    <property type="project" value="InterPro"/>
</dbReference>
<keyword evidence="6" id="KW-0418">Kinase</keyword>
<dbReference type="SMART" id="SM00387">
    <property type="entry name" value="HATPase_c"/>
    <property type="match status" value="1"/>
</dbReference>
<evidence type="ECO:0000313" key="6">
    <source>
        <dbReference type="EMBL" id="AKJ04257.1"/>
    </source>
</evidence>
<dbReference type="Pfam" id="PF08448">
    <property type="entry name" value="PAS_4"/>
    <property type="match status" value="2"/>
</dbReference>
<dbReference type="Proteomes" id="UP000256345">
    <property type="component" value="Unassembled WGS sequence"/>
</dbReference>
<keyword evidence="3" id="KW-0597">Phosphoprotein</keyword>
<dbReference type="PROSITE" id="PS50112">
    <property type="entry name" value="PAS"/>
    <property type="match status" value="1"/>
</dbReference>
<dbReference type="InterPro" id="IPR036097">
    <property type="entry name" value="HisK_dim/P_sf"/>
</dbReference>
<dbReference type="InterPro" id="IPR005467">
    <property type="entry name" value="His_kinase_dom"/>
</dbReference>
<dbReference type="EMBL" id="QUMU01000001">
    <property type="protein sequence ID" value="REG37662.1"/>
    <property type="molecule type" value="Genomic_DNA"/>
</dbReference>
<dbReference type="AlphaFoldDB" id="A0AAC8TFM6"/>
<dbReference type="InterPro" id="IPR003661">
    <property type="entry name" value="HisK_dim/P_dom"/>
</dbReference>
<dbReference type="EMBL" id="CP011509">
    <property type="protein sequence ID" value="AKJ04257.1"/>
    <property type="molecule type" value="Genomic_DNA"/>
</dbReference>
<organism evidence="6 8">
    <name type="scientific">Archangium gephyra</name>
    <dbReference type="NCBI Taxonomy" id="48"/>
    <lineage>
        <taxon>Bacteria</taxon>
        <taxon>Pseudomonadati</taxon>
        <taxon>Myxococcota</taxon>
        <taxon>Myxococcia</taxon>
        <taxon>Myxococcales</taxon>
        <taxon>Cystobacterineae</taxon>
        <taxon>Archangiaceae</taxon>
        <taxon>Archangium</taxon>
    </lineage>
</organism>
<dbReference type="CDD" id="cd00082">
    <property type="entry name" value="HisKA"/>
    <property type="match status" value="1"/>
</dbReference>
<feature type="domain" description="Histidine kinase" evidence="4">
    <location>
        <begin position="284"/>
        <end position="500"/>
    </location>
</feature>
<evidence type="ECO:0000256" key="3">
    <source>
        <dbReference type="ARBA" id="ARBA00022553"/>
    </source>
</evidence>
<dbReference type="SUPFAM" id="SSF55874">
    <property type="entry name" value="ATPase domain of HSP90 chaperone/DNA topoisomerase II/histidine kinase"/>
    <property type="match status" value="1"/>
</dbReference>
<name>A0AAC8TFM6_9BACT</name>
<dbReference type="InterPro" id="IPR000014">
    <property type="entry name" value="PAS"/>
</dbReference>
<comment type="catalytic activity">
    <reaction evidence="1">
        <text>ATP + protein L-histidine = ADP + protein N-phospho-L-histidine.</text>
        <dbReference type="EC" id="2.7.13.3"/>
    </reaction>
</comment>
<feature type="domain" description="PAS" evidence="5">
    <location>
        <begin position="25"/>
        <end position="95"/>
    </location>
</feature>
<dbReference type="InterPro" id="IPR004358">
    <property type="entry name" value="Sig_transdc_His_kin-like_C"/>
</dbReference>
<evidence type="ECO:0000313" key="8">
    <source>
        <dbReference type="Proteomes" id="UP000035579"/>
    </source>
</evidence>
<dbReference type="Gene3D" id="3.30.565.10">
    <property type="entry name" value="Histidine kinase-like ATPase, C-terminal domain"/>
    <property type="match status" value="1"/>
</dbReference>
<dbReference type="CDD" id="cd00130">
    <property type="entry name" value="PAS"/>
    <property type="match status" value="1"/>
</dbReference>
<reference evidence="6 8" key="1">
    <citation type="submission" date="2015-05" db="EMBL/GenBank/DDBJ databases">
        <title>Genome assembly of Archangium gephyra DSM 2261.</title>
        <authorList>
            <person name="Sharma G."/>
            <person name="Subramanian S."/>
        </authorList>
    </citation>
    <scope>NUCLEOTIDE SEQUENCE [LARGE SCALE GENOMIC DNA]</scope>
    <source>
        <strain evidence="6 8">DSM 2261</strain>
    </source>
</reference>
<evidence type="ECO:0000313" key="7">
    <source>
        <dbReference type="EMBL" id="REG37662.1"/>
    </source>
</evidence>
<reference evidence="7 9" key="2">
    <citation type="submission" date="2018-08" db="EMBL/GenBank/DDBJ databases">
        <title>Genomic Encyclopedia of Archaeal and Bacterial Type Strains, Phase II (KMG-II): from individual species to whole genera.</title>
        <authorList>
            <person name="Goeker M."/>
        </authorList>
    </citation>
    <scope>NUCLEOTIDE SEQUENCE [LARGE SCALE GENOMIC DNA]</scope>
    <source>
        <strain evidence="7 9">DSM 2261</strain>
    </source>
</reference>
<dbReference type="InterPro" id="IPR036890">
    <property type="entry name" value="HATPase_C_sf"/>
</dbReference>
<dbReference type="NCBIfam" id="TIGR00229">
    <property type="entry name" value="sensory_box"/>
    <property type="match status" value="1"/>
</dbReference>
<dbReference type="PANTHER" id="PTHR43065">
    <property type="entry name" value="SENSOR HISTIDINE KINASE"/>
    <property type="match status" value="1"/>
</dbReference>
<gene>
    <name evidence="6" type="ORF">AA314_05883</name>
    <name evidence="7" type="ORF">ATI61_101649</name>
</gene>
<dbReference type="KEGG" id="age:AA314_05883"/>
<dbReference type="InterPro" id="IPR035965">
    <property type="entry name" value="PAS-like_dom_sf"/>
</dbReference>
<dbReference type="SMART" id="SM00091">
    <property type="entry name" value="PAS"/>
    <property type="match status" value="2"/>
</dbReference>
<protein>
    <recommendedName>
        <fullName evidence="2">histidine kinase</fullName>
        <ecNumber evidence="2">2.7.13.3</ecNumber>
    </recommendedName>
</protein>
<dbReference type="InterPro" id="IPR003594">
    <property type="entry name" value="HATPase_dom"/>
</dbReference>
<dbReference type="PANTHER" id="PTHR43065:SF50">
    <property type="entry name" value="HISTIDINE KINASE"/>
    <property type="match status" value="1"/>
</dbReference>
<dbReference type="Pfam" id="PF00512">
    <property type="entry name" value="HisKA"/>
    <property type="match status" value="1"/>
</dbReference>
<dbReference type="Pfam" id="PF02518">
    <property type="entry name" value="HATPase_c"/>
    <property type="match status" value="1"/>
</dbReference>
<proteinExistence type="predicted"/>
<dbReference type="PROSITE" id="PS50109">
    <property type="entry name" value="HIS_KIN"/>
    <property type="match status" value="1"/>
</dbReference>
<evidence type="ECO:0000313" key="9">
    <source>
        <dbReference type="Proteomes" id="UP000256345"/>
    </source>
</evidence>
<evidence type="ECO:0000259" key="5">
    <source>
        <dbReference type="PROSITE" id="PS50112"/>
    </source>
</evidence>
<evidence type="ECO:0000259" key="4">
    <source>
        <dbReference type="PROSITE" id="PS50109"/>
    </source>
</evidence>
<dbReference type="SMART" id="SM00388">
    <property type="entry name" value="HisKA"/>
    <property type="match status" value="1"/>
</dbReference>
<dbReference type="SUPFAM" id="SSF47384">
    <property type="entry name" value="Homodimeric domain of signal transducing histidine kinase"/>
    <property type="match status" value="1"/>
</dbReference>
<dbReference type="Proteomes" id="UP000035579">
    <property type="component" value="Chromosome"/>
</dbReference>
<evidence type="ECO:0000256" key="1">
    <source>
        <dbReference type="ARBA" id="ARBA00000085"/>
    </source>
</evidence>
<keyword evidence="9" id="KW-1185">Reference proteome</keyword>
<dbReference type="RefSeq" id="WP_053066775.1">
    <property type="nucleotide sequence ID" value="NZ_CP011509.1"/>
</dbReference>
<dbReference type="InterPro" id="IPR013656">
    <property type="entry name" value="PAS_4"/>
</dbReference>
<keyword evidence="6" id="KW-0808">Transferase</keyword>
<dbReference type="PRINTS" id="PR00344">
    <property type="entry name" value="BCTRLSENSOR"/>
</dbReference>